<dbReference type="InterPro" id="IPR051010">
    <property type="entry name" value="BCAA_transport"/>
</dbReference>
<evidence type="ECO:0000313" key="5">
    <source>
        <dbReference type="EMBL" id="GAA1787825.1"/>
    </source>
</evidence>
<name>A0ABP4XLS8_9ACTN</name>
<dbReference type="PANTHER" id="PTHR30483:SF6">
    <property type="entry name" value="PERIPLASMIC BINDING PROTEIN OF ABC TRANSPORTER FOR NATURAL AMINO ACIDS"/>
    <property type="match status" value="1"/>
</dbReference>
<dbReference type="EMBL" id="BAAALT010000014">
    <property type="protein sequence ID" value="GAA1787825.1"/>
    <property type="molecule type" value="Genomic_DNA"/>
</dbReference>
<protein>
    <recommendedName>
        <fullName evidence="4">Leucine-binding protein domain-containing protein</fullName>
    </recommendedName>
</protein>
<dbReference type="InterPro" id="IPR028081">
    <property type="entry name" value="Leu-bd"/>
</dbReference>
<sequence length="447" mass="45784">MFTLSMQATVIRRVTGRQRIVRALALLAVPAVLAAGCGDGGDSTTANPTGQVRYYGTDGNMSNTFGDLFKDAPGAINGMTGTTPLTPLGVDFVAKLREVDPKLRDYNYAGESYDAVVISALAAEVAGTTEPAAVAAQINAVTSGGSRCESPAQCLNLIHQGRDIAYRGVSQLAGFTDAGEPAAGSYGTLYFGKNNTIEDGRTEYVPAGDVAGASTKAAPKPGDRKPGQLVIGGLLPQTGSLALMGPPMFAGAELGILDVNAAGGILDSPVKWIPGDDGTSEAVAKKTTQRLIDEGAHVIIGAGASGISTAVLPLAVQAGVILFSPCNTAASLTTAADNGLYFRTAPADGLQAKALTDILMRDGARRVFIVARDDAYGQGLDEGVTSSLHLAGVADVKSFRYNVDKPSFSGLGAQVKEFRADAVLLVGFEESADAIKDIAAAGITVRG</sequence>
<feature type="chain" id="PRO_5046260332" description="Leucine-binding protein domain-containing protein" evidence="3">
    <location>
        <begin position="35"/>
        <end position="447"/>
    </location>
</feature>
<dbReference type="Proteomes" id="UP001500218">
    <property type="component" value="Unassembled WGS sequence"/>
</dbReference>
<comment type="similarity">
    <text evidence="1">Belongs to the leucine-binding protein family.</text>
</comment>
<reference evidence="6" key="1">
    <citation type="journal article" date="2019" name="Int. J. Syst. Evol. Microbiol.">
        <title>The Global Catalogue of Microorganisms (GCM) 10K type strain sequencing project: providing services to taxonomists for standard genome sequencing and annotation.</title>
        <authorList>
            <consortium name="The Broad Institute Genomics Platform"/>
            <consortium name="The Broad Institute Genome Sequencing Center for Infectious Disease"/>
            <person name="Wu L."/>
            <person name="Ma J."/>
        </authorList>
    </citation>
    <scope>NUCLEOTIDE SEQUENCE [LARGE SCALE GENOMIC DNA]</scope>
    <source>
        <strain evidence="6">JCM 13250</strain>
    </source>
</reference>
<evidence type="ECO:0000256" key="2">
    <source>
        <dbReference type="ARBA" id="ARBA00022729"/>
    </source>
</evidence>
<evidence type="ECO:0000256" key="3">
    <source>
        <dbReference type="SAM" id="SignalP"/>
    </source>
</evidence>
<dbReference type="InterPro" id="IPR028082">
    <property type="entry name" value="Peripla_BP_I"/>
</dbReference>
<feature type="signal peptide" evidence="3">
    <location>
        <begin position="1"/>
        <end position="34"/>
    </location>
</feature>
<dbReference type="Pfam" id="PF13458">
    <property type="entry name" value="Peripla_BP_6"/>
    <property type="match status" value="1"/>
</dbReference>
<feature type="domain" description="Leucine-binding protein" evidence="4">
    <location>
        <begin position="230"/>
        <end position="444"/>
    </location>
</feature>
<keyword evidence="2 3" id="KW-0732">Signal</keyword>
<proteinExistence type="inferred from homology"/>
<organism evidence="5 6">
    <name type="scientific">Luedemannella flava</name>
    <dbReference type="NCBI Taxonomy" id="349316"/>
    <lineage>
        <taxon>Bacteria</taxon>
        <taxon>Bacillati</taxon>
        <taxon>Actinomycetota</taxon>
        <taxon>Actinomycetes</taxon>
        <taxon>Micromonosporales</taxon>
        <taxon>Micromonosporaceae</taxon>
        <taxon>Luedemannella</taxon>
    </lineage>
</organism>
<evidence type="ECO:0000256" key="1">
    <source>
        <dbReference type="ARBA" id="ARBA00010062"/>
    </source>
</evidence>
<dbReference type="Gene3D" id="3.40.50.2300">
    <property type="match status" value="4"/>
</dbReference>
<evidence type="ECO:0000313" key="6">
    <source>
        <dbReference type="Proteomes" id="UP001500218"/>
    </source>
</evidence>
<dbReference type="SUPFAM" id="SSF53822">
    <property type="entry name" value="Periplasmic binding protein-like I"/>
    <property type="match status" value="2"/>
</dbReference>
<dbReference type="PANTHER" id="PTHR30483">
    <property type="entry name" value="LEUCINE-SPECIFIC-BINDING PROTEIN"/>
    <property type="match status" value="1"/>
</dbReference>
<gene>
    <name evidence="5" type="ORF">GCM10009682_07300</name>
</gene>
<comment type="caution">
    <text evidence="5">The sequence shown here is derived from an EMBL/GenBank/DDBJ whole genome shotgun (WGS) entry which is preliminary data.</text>
</comment>
<keyword evidence="6" id="KW-1185">Reference proteome</keyword>
<accession>A0ABP4XLS8</accession>
<evidence type="ECO:0000259" key="4">
    <source>
        <dbReference type="Pfam" id="PF13458"/>
    </source>
</evidence>